<reference evidence="2" key="1">
    <citation type="submission" date="2021-02" db="EMBL/GenBank/DDBJ databases">
        <authorList>
            <person name="Dougan E. K."/>
            <person name="Rhodes N."/>
            <person name="Thang M."/>
            <person name="Chan C."/>
        </authorList>
    </citation>
    <scope>NUCLEOTIDE SEQUENCE</scope>
</reference>
<evidence type="ECO:0000256" key="1">
    <source>
        <dbReference type="SAM" id="MobiDB-lite"/>
    </source>
</evidence>
<proteinExistence type="predicted"/>
<dbReference type="AlphaFoldDB" id="A0A812M2V1"/>
<accession>A0A812M2V1</accession>
<feature type="compositionally biased region" description="Pro residues" evidence="1">
    <location>
        <begin position="61"/>
        <end position="81"/>
    </location>
</feature>
<organism evidence="2 3">
    <name type="scientific">Symbiodinium natans</name>
    <dbReference type="NCBI Taxonomy" id="878477"/>
    <lineage>
        <taxon>Eukaryota</taxon>
        <taxon>Sar</taxon>
        <taxon>Alveolata</taxon>
        <taxon>Dinophyceae</taxon>
        <taxon>Suessiales</taxon>
        <taxon>Symbiodiniaceae</taxon>
        <taxon>Symbiodinium</taxon>
    </lineage>
</organism>
<dbReference type="Proteomes" id="UP000604046">
    <property type="component" value="Unassembled WGS sequence"/>
</dbReference>
<evidence type="ECO:0000313" key="2">
    <source>
        <dbReference type="EMBL" id="CAE7251118.1"/>
    </source>
</evidence>
<feature type="region of interest" description="Disordered" evidence="1">
    <location>
        <begin position="55"/>
        <end position="81"/>
    </location>
</feature>
<comment type="caution">
    <text evidence="2">The sequence shown here is derived from an EMBL/GenBank/DDBJ whole genome shotgun (WGS) entry which is preliminary data.</text>
</comment>
<sequence>MKSNGPFYFRLGESPTLLTNRHLCCEWSRKESSYAPLAVAVTPVPTPESKIAVQSFGPRSFPQPPTCPAPTTAPAPPGPPAVGPDVHGQQHVRLTSQHLVRRLAAGPDVDAQKHVRLTSQHLIRRLAAGPDVDAQKHVRLTSQLNVVRPPAVGPDVHGQQHVRLTSHHLIRPPAVGPDVHGRKHVRLTSQLNLVRPPTVGADLGAQKHVRLASQLNLVRQGQHGEFPLKEVELQGTTRIAAAQPRMEVNSRIDQTSQALAQEFWR</sequence>
<name>A0A812M2V1_9DINO</name>
<evidence type="ECO:0000313" key="3">
    <source>
        <dbReference type="Proteomes" id="UP000604046"/>
    </source>
</evidence>
<protein>
    <submittedName>
        <fullName evidence="2">Uncharacterized protein</fullName>
    </submittedName>
</protein>
<dbReference type="EMBL" id="CAJNDS010001191">
    <property type="protein sequence ID" value="CAE7251118.1"/>
    <property type="molecule type" value="Genomic_DNA"/>
</dbReference>
<keyword evidence="3" id="KW-1185">Reference proteome</keyword>
<gene>
    <name evidence="2" type="ORF">SNAT2548_LOCUS12403</name>
</gene>